<evidence type="ECO:0000256" key="1">
    <source>
        <dbReference type="SAM" id="Coils"/>
    </source>
</evidence>
<dbReference type="PANTHER" id="PTHR43179:SF7">
    <property type="entry name" value="RHAMNOSYLTRANSFERASE WBBL"/>
    <property type="match status" value="1"/>
</dbReference>
<dbReference type="GO" id="GO:0016757">
    <property type="term" value="F:glycosyltransferase activity"/>
    <property type="evidence" value="ECO:0007669"/>
    <property type="project" value="UniProtKB-KW"/>
</dbReference>
<name>A0ABU5I0F1_9HYPH</name>
<reference evidence="3 4" key="1">
    <citation type="submission" date="2023-12" db="EMBL/GenBank/DDBJ databases">
        <title>Description of Novel Strain Fulvimarina sp. 2208YS6-2-32 isolated from Uroteuthis (Photololigo) edulis.</title>
        <authorList>
            <person name="Park J.-S."/>
        </authorList>
    </citation>
    <scope>NUCLEOTIDE SEQUENCE [LARGE SCALE GENOMIC DNA]</scope>
    <source>
        <strain evidence="3 4">2208YS6-2-32</strain>
    </source>
</reference>
<gene>
    <name evidence="3" type="ORF">U0C82_06900</name>
</gene>
<dbReference type="InterPro" id="IPR029044">
    <property type="entry name" value="Nucleotide-diphossugar_trans"/>
</dbReference>
<dbReference type="CDD" id="cd04184">
    <property type="entry name" value="GT2_RfbC_Mx_like"/>
    <property type="match status" value="1"/>
</dbReference>
<dbReference type="InterPro" id="IPR001173">
    <property type="entry name" value="Glyco_trans_2-like"/>
</dbReference>
<dbReference type="CDD" id="cd04186">
    <property type="entry name" value="GT_2_like_c"/>
    <property type="match status" value="1"/>
</dbReference>
<evidence type="ECO:0000313" key="3">
    <source>
        <dbReference type="EMBL" id="MDY8108871.1"/>
    </source>
</evidence>
<dbReference type="EMBL" id="JAXLPB010000002">
    <property type="protein sequence ID" value="MDY8108871.1"/>
    <property type="molecule type" value="Genomic_DNA"/>
</dbReference>
<protein>
    <submittedName>
        <fullName evidence="3">Glycosyltransferase</fullName>
        <ecNumber evidence="3">2.4.-.-</ecNumber>
    </submittedName>
</protein>
<keyword evidence="1" id="KW-0175">Coiled coil</keyword>
<comment type="caution">
    <text evidence="3">The sequence shown here is derived from an EMBL/GenBank/DDBJ whole genome shotgun (WGS) entry which is preliminary data.</text>
</comment>
<sequence>MTKVTISTAALHTPRHIVLSAWLEHVPFLSFVIERLRPARFVELGTHLGYSYFAACETVKILGLGTNCHAIDTFMGDEHAGFYDDAIHQDVVRRNADYSGFSSIHRMTFAEALDKFEDNSVDLLHIDGRHFYDDVKEDYETWTRKLTANAVVLFHDTNVRERDFGVWKLFAELKAHHPTFEFFHNHGLGVLAFGEIPPALSDLFALEGEDAAGFRKTMETLGQRLSLQFSYSELAKERARLDGQVHEMQNALSASQNALDASRTAFDTFQIQHGAVCNELENMRARYEAVEDDLASMRVRYEEQITQLLALQEELTTGRNALRERLSAMETSTLWRSTTPIRRVMERMPTPVRRLGRGTLRAAYWASTPHLIGARIRHFRGLVASRGVAASLSTIVDGTILDLGANPLDRRDYGRWIEACDRLDDKQRKAMRERLRDLTDKPLISIVMPVYNTPEQQLREAVASVTAQIYENWELCIADDASPKTHVARVLKELANLEPRIRIVTRETNGHIALASNSALELAKGEFVALMDHDDILAEHALYEIVATLNDRPDADILYSDEDKIDENGERFDPYFKPDFSYDQLLGQNVINHLGVYRRSLLDDIGGFRDGFTGSQDHDLALRSLAVCGSDKVVHIPKVLYHWRQTSSASSFSQSDLQRCIDSSRKALREHLGVQSDDDAPGVQVLENPIVPIWNRVKFPVPADEPLVSVIIPTRDRSELVRQCVEGLLFRTDYKNLEIIIVDNDSEQPETFETFDDLKKDDRVRVLQVSGAFNYSRLNNLAAKEAKGEVLLLLNNDIDVISDGWLTELVSHAIRPDIGCVGAKLLYADGRIQHAGVRLGAGHFDGGAGVAGHLGLFFDRTEVGYFGSYAITRDVGCVTAACLAVRRDVYLEVEGLNETNLTVAFNDVDFCLRVREAGYRILWTPFAELYHLESASRGSDESPEKHRRFMSEARYMRERWGKILDADPFYNPNFDNYNSDFSLNFARNSITGR</sequence>
<feature type="coiled-coil region" evidence="1">
    <location>
        <begin position="280"/>
        <end position="314"/>
    </location>
</feature>
<keyword evidence="4" id="KW-1185">Reference proteome</keyword>
<dbReference type="Pfam" id="PF13578">
    <property type="entry name" value="Methyltransf_24"/>
    <property type="match status" value="1"/>
</dbReference>
<dbReference type="Gene3D" id="3.40.50.150">
    <property type="entry name" value="Vaccinia Virus protein VP39"/>
    <property type="match status" value="1"/>
</dbReference>
<dbReference type="Gene3D" id="3.90.550.10">
    <property type="entry name" value="Spore Coat Polysaccharide Biosynthesis Protein SpsA, Chain A"/>
    <property type="match status" value="2"/>
</dbReference>
<dbReference type="InterPro" id="IPR029063">
    <property type="entry name" value="SAM-dependent_MTases_sf"/>
</dbReference>
<dbReference type="SUPFAM" id="SSF53335">
    <property type="entry name" value="S-adenosyl-L-methionine-dependent methyltransferases"/>
    <property type="match status" value="1"/>
</dbReference>
<dbReference type="Pfam" id="PF00535">
    <property type="entry name" value="Glycos_transf_2"/>
    <property type="match status" value="2"/>
</dbReference>
<organism evidence="3 4">
    <name type="scientific">Fulvimarina uroteuthidis</name>
    <dbReference type="NCBI Taxonomy" id="3098149"/>
    <lineage>
        <taxon>Bacteria</taxon>
        <taxon>Pseudomonadati</taxon>
        <taxon>Pseudomonadota</taxon>
        <taxon>Alphaproteobacteria</taxon>
        <taxon>Hyphomicrobiales</taxon>
        <taxon>Aurantimonadaceae</taxon>
        <taxon>Fulvimarina</taxon>
    </lineage>
</organism>
<keyword evidence="3" id="KW-0328">Glycosyltransferase</keyword>
<proteinExistence type="predicted"/>
<evidence type="ECO:0000313" key="4">
    <source>
        <dbReference type="Proteomes" id="UP001294412"/>
    </source>
</evidence>
<feature type="domain" description="Glycosyltransferase 2-like" evidence="2">
    <location>
        <begin position="445"/>
        <end position="605"/>
    </location>
</feature>
<dbReference type="Proteomes" id="UP001294412">
    <property type="component" value="Unassembled WGS sequence"/>
</dbReference>
<dbReference type="RefSeq" id="WP_322186338.1">
    <property type="nucleotide sequence ID" value="NZ_JAXLPB010000002.1"/>
</dbReference>
<dbReference type="PANTHER" id="PTHR43179">
    <property type="entry name" value="RHAMNOSYLTRANSFERASE WBBL"/>
    <property type="match status" value="1"/>
</dbReference>
<feature type="domain" description="Glycosyltransferase 2-like" evidence="2">
    <location>
        <begin position="709"/>
        <end position="829"/>
    </location>
</feature>
<evidence type="ECO:0000259" key="2">
    <source>
        <dbReference type="Pfam" id="PF00535"/>
    </source>
</evidence>
<accession>A0ABU5I0F1</accession>
<dbReference type="EC" id="2.4.-.-" evidence="3"/>
<dbReference type="SUPFAM" id="SSF53448">
    <property type="entry name" value="Nucleotide-diphospho-sugar transferases"/>
    <property type="match status" value="2"/>
</dbReference>
<keyword evidence="3" id="KW-0808">Transferase</keyword>